<feature type="transmembrane region" description="Helical" evidence="5">
    <location>
        <begin position="84"/>
        <end position="105"/>
    </location>
</feature>
<keyword evidence="9" id="KW-1185">Reference proteome</keyword>
<accession>A0A410WSU8</accession>
<sequence length="182" mass="20281">MTLPPWNVLDWSILVLIAGGLVLGYARGLISQLVSIAGLFIALYVAVRFYEPVATYLLQWLSLSSFSGYDKYEFLVKGLNLERYIANALSFALLFFLVKLALGIGGRMLNLIARLPGLHTVNRVTGALLGAIEAFVIAAVAVHIMTILPSDYVQDRLGESRFAPYILNDVMEWARKLWQRSM</sequence>
<dbReference type="Proteomes" id="UP001527202">
    <property type="component" value="Unassembled WGS sequence"/>
</dbReference>
<dbReference type="EMBL" id="CP026520">
    <property type="protein sequence ID" value="QAV17410.1"/>
    <property type="molecule type" value="Genomic_DNA"/>
</dbReference>
<evidence type="ECO:0000256" key="2">
    <source>
        <dbReference type="ARBA" id="ARBA00022692"/>
    </source>
</evidence>
<feature type="transmembrane region" description="Helical" evidence="5">
    <location>
        <begin position="6"/>
        <end position="26"/>
    </location>
</feature>
<dbReference type="RefSeq" id="WP_042229440.1">
    <property type="nucleotide sequence ID" value="NZ_BQWH01000004.1"/>
</dbReference>
<dbReference type="EMBL" id="JAMDMJ010000008">
    <property type="protein sequence ID" value="MCY9595650.1"/>
    <property type="molecule type" value="Genomic_DNA"/>
</dbReference>
<organism evidence="7 8">
    <name type="scientific">Paenibacillus chitinolyticus</name>
    <dbReference type="NCBI Taxonomy" id="79263"/>
    <lineage>
        <taxon>Bacteria</taxon>
        <taxon>Bacillati</taxon>
        <taxon>Bacillota</taxon>
        <taxon>Bacilli</taxon>
        <taxon>Bacillales</taxon>
        <taxon>Paenibacillaceae</taxon>
        <taxon>Paenibacillus</taxon>
    </lineage>
</organism>
<evidence type="ECO:0000313" key="8">
    <source>
        <dbReference type="Proteomes" id="UP000288943"/>
    </source>
</evidence>
<feature type="transmembrane region" description="Helical" evidence="5">
    <location>
        <begin position="126"/>
        <end position="148"/>
    </location>
</feature>
<dbReference type="InterPro" id="IPR003825">
    <property type="entry name" value="Colicin-V_CvpA"/>
</dbReference>
<evidence type="ECO:0000313" key="6">
    <source>
        <dbReference type="EMBL" id="MCY9595650.1"/>
    </source>
</evidence>
<reference evidence="7 8" key="1">
    <citation type="submission" date="2018-01" db="EMBL/GenBank/DDBJ databases">
        <title>The whole genome sequencing and assembly of Paenibacillus chitinolyticus KCCM 41400 strain.</title>
        <authorList>
            <person name="Kim J.-Y."/>
            <person name="Park M.-K."/>
            <person name="Lee Y.-J."/>
            <person name="Yi H."/>
            <person name="Bahn Y.-S."/>
            <person name="Kim J.F."/>
            <person name="Lee D.-W."/>
        </authorList>
    </citation>
    <scope>NUCLEOTIDE SEQUENCE [LARGE SCALE GENOMIC DNA]</scope>
    <source>
        <strain evidence="7 8">KCCM 41400</strain>
    </source>
</reference>
<dbReference type="Proteomes" id="UP000288943">
    <property type="component" value="Chromosome"/>
</dbReference>
<keyword evidence="3 5" id="KW-1133">Transmembrane helix</keyword>
<evidence type="ECO:0000256" key="5">
    <source>
        <dbReference type="SAM" id="Phobius"/>
    </source>
</evidence>
<evidence type="ECO:0000256" key="3">
    <source>
        <dbReference type="ARBA" id="ARBA00022989"/>
    </source>
</evidence>
<keyword evidence="4 5" id="KW-0472">Membrane</keyword>
<name>A0A410WSU8_9BACL</name>
<proteinExistence type="predicted"/>
<protein>
    <submittedName>
        <fullName evidence="7">CvpA family protein</fullName>
    </submittedName>
</protein>
<dbReference type="PANTHER" id="PTHR37306">
    <property type="entry name" value="COLICIN V PRODUCTION PROTEIN"/>
    <property type="match status" value="1"/>
</dbReference>
<dbReference type="KEGG" id="pchi:PC41400_06930"/>
<dbReference type="AlphaFoldDB" id="A0A410WSU8"/>
<dbReference type="GeneID" id="95374551"/>
<dbReference type="PANTHER" id="PTHR37306:SF1">
    <property type="entry name" value="COLICIN V PRODUCTION PROTEIN"/>
    <property type="match status" value="1"/>
</dbReference>
<evidence type="ECO:0000256" key="1">
    <source>
        <dbReference type="ARBA" id="ARBA00004141"/>
    </source>
</evidence>
<dbReference type="OrthoDB" id="1809613at2"/>
<feature type="transmembrane region" description="Helical" evidence="5">
    <location>
        <begin position="33"/>
        <end position="50"/>
    </location>
</feature>
<dbReference type="Pfam" id="PF02674">
    <property type="entry name" value="Colicin_V"/>
    <property type="match status" value="1"/>
</dbReference>
<keyword evidence="2 5" id="KW-0812">Transmembrane</keyword>
<evidence type="ECO:0000313" key="9">
    <source>
        <dbReference type="Proteomes" id="UP001527202"/>
    </source>
</evidence>
<dbReference type="GO" id="GO:0009403">
    <property type="term" value="P:toxin biosynthetic process"/>
    <property type="evidence" value="ECO:0007669"/>
    <property type="project" value="InterPro"/>
</dbReference>
<dbReference type="GO" id="GO:0016020">
    <property type="term" value="C:membrane"/>
    <property type="evidence" value="ECO:0007669"/>
    <property type="project" value="UniProtKB-SubCell"/>
</dbReference>
<comment type="subcellular location">
    <subcellularLocation>
        <location evidence="1">Membrane</location>
        <topology evidence="1">Multi-pass membrane protein</topology>
    </subcellularLocation>
</comment>
<evidence type="ECO:0000313" key="7">
    <source>
        <dbReference type="EMBL" id="QAV17410.1"/>
    </source>
</evidence>
<reference evidence="6 9" key="2">
    <citation type="submission" date="2022-05" db="EMBL/GenBank/DDBJ databases">
        <title>Genome Sequencing of Bee-Associated Microbes.</title>
        <authorList>
            <person name="Dunlap C."/>
        </authorList>
    </citation>
    <scope>NUCLEOTIDE SEQUENCE [LARGE SCALE GENOMIC DNA]</scope>
    <source>
        <strain evidence="6 9">NRRL B-23120</strain>
    </source>
</reference>
<gene>
    <name evidence="6" type="ORF">M5X16_07690</name>
    <name evidence="7" type="ORF">PC41400_06930</name>
</gene>
<evidence type="ECO:0000256" key="4">
    <source>
        <dbReference type="ARBA" id="ARBA00023136"/>
    </source>
</evidence>